<comment type="caution">
    <text evidence="1">The sequence shown here is derived from an EMBL/GenBank/DDBJ whole genome shotgun (WGS) entry which is preliminary data.</text>
</comment>
<gene>
    <name evidence="1" type="ORF">BS47DRAFT_1383059</name>
</gene>
<reference evidence="1" key="1">
    <citation type="journal article" date="2020" name="Nat. Commun.">
        <title>Large-scale genome sequencing of mycorrhizal fungi provides insights into the early evolution of symbiotic traits.</title>
        <authorList>
            <person name="Miyauchi S."/>
            <person name="Kiss E."/>
            <person name="Kuo A."/>
            <person name="Drula E."/>
            <person name="Kohler A."/>
            <person name="Sanchez-Garcia M."/>
            <person name="Morin E."/>
            <person name="Andreopoulos B."/>
            <person name="Barry K.W."/>
            <person name="Bonito G."/>
            <person name="Buee M."/>
            <person name="Carver A."/>
            <person name="Chen C."/>
            <person name="Cichocki N."/>
            <person name="Clum A."/>
            <person name="Culley D."/>
            <person name="Crous P.W."/>
            <person name="Fauchery L."/>
            <person name="Girlanda M."/>
            <person name="Hayes R.D."/>
            <person name="Keri Z."/>
            <person name="LaButti K."/>
            <person name="Lipzen A."/>
            <person name="Lombard V."/>
            <person name="Magnuson J."/>
            <person name="Maillard F."/>
            <person name="Murat C."/>
            <person name="Nolan M."/>
            <person name="Ohm R.A."/>
            <person name="Pangilinan J."/>
            <person name="Pereira M.F."/>
            <person name="Perotto S."/>
            <person name="Peter M."/>
            <person name="Pfister S."/>
            <person name="Riley R."/>
            <person name="Sitrit Y."/>
            <person name="Stielow J.B."/>
            <person name="Szollosi G."/>
            <person name="Zifcakova L."/>
            <person name="Stursova M."/>
            <person name="Spatafora J.W."/>
            <person name="Tedersoo L."/>
            <person name="Vaario L.M."/>
            <person name="Yamada A."/>
            <person name="Yan M."/>
            <person name="Wang P."/>
            <person name="Xu J."/>
            <person name="Bruns T."/>
            <person name="Baldrian P."/>
            <person name="Vilgalys R."/>
            <person name="Dunand C."/>
            <person name="Henrissat B."/>
            <person name="Grigoriev I.V."/>
            <person name="Hibbett D."/>
            <person name="Nagy L.G."/>
            <person name="Martin F.M."/>
        </authorList>
    </citation>
    <scope>NUCLEOTIDE SEQUENCE</scope>
    <source>
        <strain evidence="1">UP504</strain>
    </source>
</reference>
<evidence type="ECO:0000313" key="2">
    <source>
        <dbReference type="Proteomes" id="UP000886523"/>
    </source>
</evidence>
<dbReference type="EMBL" id="MU128989">
    <property type="protein sequence ID" value="KAF9512285.1"/>
    <property type="molecule type" value="Genomic_DNA"/>
</dbReference>
<evidence type="ECO:0000313" key="1">
    <source>
        <dbReference type="EMBL" id="KAF9512285.1"/>
    </source>
</evidence>
<name>A0A9P6AUQ2_9AGAM</name>
<dbReference type="Proteomes" id="UP000886523">
    <property type="component" value="Unassembled WGS sequence"/>
</dbReference>
<dbReference type="AlphaFoldDB" id="A0A9P6AUQ2"/>
<keyword evidence="2" id="KW-1185">Reference proteome</keyword>
<proteinExistence type="predicted"/>
<protein>
    <submittedName>
        <fullName evidence="1">Uncharacterized protein</fullName>
    </submittedName>
</protein>
<accession>A0A9P6AUQ2</accession>
<organism evidence="1 2">
    <name type="scientific">Hydnum rufescens UP504</name>
    <dbReference type="NCBI Taxonomy" id="1448309"/>
    <lineage>
        <taxon>Eukaryota</taxon>
        <taxon>Fungi</taxon>
        <taxon>Dikarya</taxon>
        <taxon>Basidiomycota</taxon>
        <taxon>Agaricomycotina</taxon>
        <taxon>Agaricomycetes</taxon>
        <taxon>Cantharellales</taxon>
        <taxon>Hydnaceae</taxon>
        <taxon>Hydnum</taxon>
    </lineage>
</organism>
<sequence>MKRRTMYTTQRKSCIRPRSRTNVVRQYDTLNGKTAITCPTVDYLRCTILTVPANVGKTSCGPHKSSLASGKFQPTLLNIKERKNVARKQKVTQRRQYRELIDIARVMSLRNNENRIQRVQSETRRRSCIIRFKGHCRFANHTEPRRPRT</sequence>